<dbReference type="Proteomes" id="UP000294134">
    <property type="component" value="Segment"/>
</dbReference>
<feature type="region of interest" description="Disordered" evidence="1">
    <location>
        <begin position="13"/>
        <end position="62"/>
    </location>
</feature>
<accession>A0A481W5U4</accession>
<dbReference type="EMBL" id="MK552327">
    <property type="protein sequence ID" value="QBJ02744.1"/>
    <property type="molecule type" value="Genomic_DNA"/>
</dbReference>
<evidence type="ECO:0000256" key="1">
    <source>
        <dbReference type="SAM" id="MobiDB-lite"/>
    </source>
</evidence>
<feature type="compositionally biased region" description="Basic and acidic residues" evidence="1">
    <location>
        <begin position="25"/>
        <end position="57"/>
    </location>
</feature>
<organism evidence="2 3">
    <name type="scientific">Pseudomonas phage Psa21</name>
    <dbReference type="NCBI Taxonomy" id="2530023"/>
    <lineage>
        <taxon>Viruses</taxon>
        <taxon>Duplodnaviria</taxon>
        <taxon>Heunggongvirae</taxon>
        <taxon>Uroviricota</taxon>
        <taxon>Caudoviricetes</taxon>
        <taxon>Chimalliviridae</taxon>
        <taxon>Tepukevirus</taxon>
        <taxon>Tepukevirus Psa21</taxon>
    </lineage>
</organism>
<proteinExistence type="predicted"/>
<reference evidence="2 3" key="1">
    <citation type="submission" date="2019-02" db="EMBL/GenBank/DDBJ databases">
        <authorList>
            <person name="Frampton R.A."/>
            <person name="Wojtus J.K."/>
            <person name="Fineran P.C."/>
            <person name="Hendrickson H.L."/>
        </authorList>
    </citation>
    <scope>NUCLEOTIDE SEQUENCE [LARGE SCALE GENOMIC DNA]</scope>
</reference>
<evidence type="ECO:0000313" key="2">
    <source>
        <dbReference type="EMBL" id="QBJ02744.1"/>
    </source>
</evidence>
<keyword evidence="3" id="KW-1185">Reference proteome</keyword>
<sequence length="180" mass="19514">MAKGKFTKLLARISNESEDGVAHPVDVKETSAELAKPELKTSEDDGSDKGQIEEAHQNVDAGGKDYTAIDEASKRQGEVIHKQLERLQETSGSLEAYIEIVEESSKAKTSIGSGAAAVIQHDLVSRYPKFFDKVVPSVEAFDMATGRDTTVALGVTLNKKLTQVKANIEKKKDRLATLAK</sequence>
<name>A0A481W5U4_9CAUD</name>
<protein>
    <submittedName>
        <fullName evidence="2">Uncharacterized protein</fullName>
    </submittedName>
</protein>
<evidence type="ECO:0000313" key="3">
    <source>
        <dbReference type="Proteomes" id="UP000294134"/>
    </source>
</evidence>
<gene>
    <name evidence="2" type="ORF">PSA21_218</name>
</gene>